<accession>A0A1G2S945</accession>
<evidence type="ECO:0000313" key="1">
    <source>
        <dbReference type="EMBL" id="OHA81586.1"/>
    </source>
</evidence>
<evidence type="ECO:0008006" key="3">
    <source>
        <dbReference type="Google" id="ProtNLM"/>
    </source>
</evidence>
<dbReference type="EMBL" id="MHUT01000006">
    <property type="protein sequence ID" value="OHA81586.1"/>
    <property type="molecule type" value="Genomic_DNA"/>
</dbReference>
<proteinExistence type="predicted"/>
<name>A0A1G2S945_9BACT</name>
<dbReference type="Gene3D" id="2.40.400.10">
    <property type="entry name" value="Acetoacetate decarboxylase-like"/>
    <property type="match status" value="1"/>
</dbReference>
<dbReference type="InterPro" id="IPR023375">
    <property type="entry name" value="ADC_dom_sf"/>
</dbReference>
<gene>
    <name evidence="1" type="ORF">A3D51_02325</name>
</gene>
<sequence length="277" mass="31701">MVGGRKSETKFYFMNPEYSEKLQKELGLYPYHRDYVHSVDGTDIDIPMIYGDASSIMYFMLIDTKNVMNFIKDKRIKPVSIFPGKTLLAINIFEYRKSAVGGFGEFTFSVPIIIDGRVNVPILPLIFDQSFSKFGFYVIQLGASTDLGRRHIEDIWGYPTYKNNLDISIVNNGGRVTSTIKEGNNIILTISENLPKNINFKLKSKKFNTYFSHMKELRRVELNTFLFENMWIMGRDFKIKIGNHEIGVILSELGVEKKIATIFYPNAIEIAGKAVSI</sequence>
<reference evidence="1 2" key="1">
    <citation type="journal article" date="2016" name="Nat. Commun.">
        <title>Thousands of microbial genomes shed light on interconnected biogeochemical processes in an aquifer system.</title>
        <authorList>
            <person name="Anantharaman K."/>
            <person name="Brown C.T."/>
            <person name="Hug L.A."/>
            <person name="Sharon I."/>
            <person name="Castelle C.J."/>
            <person name="Probst A.J."/>
            <person name="Thomas B.C."/>
            <person name="Singh A."/>
            <person name="Wilkins M.J."/>
            <person name="Karaoz U."/>
            <person name="Brodie E.L."/>
            <person name="Williams K.H."/>
            <person name="Hubbard S.S."/>
            <person name="Banfield J.F."/>
        </authorList>
    </citation>
    <scope>NUCLEOTIDE SEQUENCE [LARGE SCALE GENOMIC DNA]</scope>
</reference>
<protein>
    <recommendedName>
        <fullName evidence="3">Acetoacetate decarboxylase</fullName>
    </recommendedName>
</protein>
<comment type="caution">
    <text evidence="1">The sequence shown here is derived from an EMBL/GenBank/DDBJ whole genome shotgun (WGS) entry which is preliminary data.</text>
</comment>
<organism evidence="1 2">
    <name type="scientific">Candidatus Yonathbacteria bacterium RIFCSPHIGHO2_02_FULL_44_14</name>
    <dbReference type="NCBI Taxonomy" id="1802724"/>
    <lineage>
        <taxon>Bacteria</taxon>
        <taxon>Candidatus Yonathiibacteriota</taxon>
    </lineage>
</organism>
<evidence type="ECO:0000313" key="2">
    <source>
        <dbReference type="Proteomes" id="UP000179118"/>
    </source>
</evidence>
<dbReference type="Proteomes" id="UP000179118">
    <property type="component" value="Unassembled WGS sequence"/>
</dbReference>
<dbReference type="AlphaFoldDB" id="A0A1G2S945"/>